<evidence type="ECO:0000256" key="2">
    <source>
        <dbReference type="ARBA" id="ARBA00022723"/>
    </source>
</evidence>
<evidence type="ECO:0000256" key="1">
    <source>
        <dbReference type="ARBA" id="ARBA00004123"/>
    </source>
</evidence>
<sequence>MMPRSKQSNPQPLSHKREEAKRELVGTALLRPPSSGASSTETGGCRPDFKKVKLKQTNEDSADTEPLIPADHNGGRPSLTTTSAPAAEQVAAERATDGNASESASTVPETFAGEPGDDEEPAGAGRAGVRASLAGGDPTSGNVALEALLQAVGPELGGPPQPSGMSAPFGTGERAYVTHVPSPAAPAALHRGLPAVVCPAQRPHVEHLATRQHRQYQRQYQQQQQQQQQDVGRAVLSLSPGKMGECLTVAYAASALVSRPACFPNGQGGRANVGGLRAGEEAACEAPGAAKERPKRLGRYVCGTCGMGCAKPSVLEKHVRSHTGERPYPCSICNSAFKTKSNLSKHMKSQAHVQREGGSCGASAEQQQQQQQQGEGSGRDDGDDAASDCDGDDDSDTDDSPEAAVACGRVVLGWVPTQSAASEPGAFVHGAHAEAEPARDDRRCNGGDGRQACADERAEAAVRTRDPSVERSQEVERHKFEMRHLKISFESESGSPMGKNRNDSGYRSFSESLELPSVTPTTAHHFSFTEGGGRSGEAGPVNSRPPVFAVAPAAAATMRMVLPSAERVAIDKHIGDHIDKLISQNEALVDNRELDSVKPRRASCARRASIDSPRPYTFKDSFQFDLRPQDPHGRAGPELMRSPPPFSPHGKSGVRPWMPLFPPPKEHGAHRTDGRASAPRLSKFASSGSLGHSLESQCDDVFTPGPGQSPPPQSPRLTRQEAVDEGAARLKTQSVDEASRKQPVAAEGDGDRFPKSRSLDEVAGERRPEGGRRGRRAARGRGLMFECDTCGVKYRKPENYEAHKKYYCSELHAPRTRSLGPQPAGNTHPQLGHYKVSVDSLEKAPLMKKRKRAHGSGDRDEEEAAVPGGRLTPPAALGARVLTTFVGQPEADLGKSVTLLDKLGANGGSAFVFPCVRFEGSDAKAGGSEQALSSGAFAKTVPLLCVPPRVGNGALSDLGRLGDSLATFGRAKSFDVPPMARANSFDVTRADSVGQRRIGGQISVIQHTKFLNKAKSVDSCEPPAECSATLLRSAPWKACDVASGRASSDEVLQEASPCAVRFQNRAMVTPQPPPTLAGIAIKIPKILISTDSQKNEFEQQQQQQHVDAPVSDCLQVSVEKLHPKKQQMRRVILGLNFDDASNGEPSSRRGPWGSNPADGVHPSVGLVQPLEQQRRGSMRRTSSEQAAGSPPFVEVAEMLRSRSLDLGDEEPGAAPASAMRPPPRSTKLHSTLRPSPLVTASTPTSAVERGEEPNRDQLFIPHYQIQPGRIAERASSPLINKPQHRSDVLESVRDFGSCDASVRDRCLAIKGREPEDSCAVPKSYLPPQSVAIPVSCSEELPCGSTSSPPQGTLQLSPQVSILSAPAALPQVHPPLSPSSFHGDRETSSPSSNRESQSKTLTPHPTQAPIAAAPSPEGRASSAAAEHSARKPSPAPESDELNAVTAPGNPAASQVLVVLPRGAAPVCSAPLPGDAGPSSSRAPAPAAPVAHPDPCQPRGAGFDACACAGPPNAGVLVAPPSGRHKAGSRPASPAAAPSTAAASLAGNPSAEAPCRKRPLAAADEAGEELAAERQRGKCAKQAAFGVDGARTNAAAGKPRKPFLQRQERVEEPSVSASKPEGSAEHASETPGSSGRDSSATVAAGEVDAADPRPCAAPSGGGGPPPPGTYGTAADVSWCYLQAQPSHHAQGDGRASVYSRWDVGDGEKAAGGGAGGAGGVGCRPPPPPASSGPGCGAYTTAVAVPQEYGRVVQSCEWKSSRQICQVKDEGKAAVPQQAPAHQGKAPSLDEATGEGADGAVPETRRVKIFEGGYKSNEEYVYVRGRGRGKYVCEECGIRCRKPSMLRKHIRSHSDLRPYRCNVCRFSFKTKGNLTKHVKSKTHSKKCVDTGVTPCTSLDEADDDCDASGYAEGEKGGDDSEDDNDSDDEDEEEEGSIDSTEILPVASASQGSAAERHPSDKPPRSTGSRSPSECPAAKSPNGTEDAHRERGAGRPEAMATASSPRSPSLFSHLPLHSQLQAERTLLPMLQVGSGGAGCGAGSLQLLAPTSAALLPTVPECTLAGGGGFVGFVSSSGITSLRCLPVMSLPLATKISTVKALPLIPGQIPDLLVPAEASGASGRAAVDSQGQDAARECRISHNGHSVAVTLTRANEPTGV</sequence>
<feature type="compositionally biased region" description="Basic and acidic residues" evidence="10">
    <location>
        <begin position="718"/>
        <end position="728"/>
    </location>
</feature>
<feature type="compositionally biased region" description="Polar residues" evidence="10">
    <location>
        <begin position="1"/>
        <end position="12"/>
    </location>
</feature>
<feature type="region of interest" description="Disordered" evidence="10">
    <location>
        <begin position="1768"/>
        <end position="1797"/>
    </location>
</feature>
<dbReference type="FunFam" id="3.30.160.60:FF:000083">
    <property type="entry name" value="Immunodeficiency virus type I enhancer binding protein 1"/>
    <property type="match status" value="1"/>
</dbReference>
<feature type="domain" description="CCHC HIVEP-type" evidence="12">
    <location>
        <begin position="782"/>
        <end position="812"/>
    </location>
</feature>
<accession>A0AAJ7T3M1</accession>
<feature type="compositionally biased region" description="Acidic residues" evidence="10">
    <location>
        <begin position="1916"/>
        <end position="1933"/>
    </location>
</feature>
<feature type="compositionally biased region" description="Polar residues" evidence="10">
    <location>
        <begin position="98"/>
        <end position="108"/>
    </location>
</feature>
<feature type="region of interest" description="Disordered" evidence="10">
    <location>
        <begin position="1707"/>
        <end position="1730"/>
    </location>
</feature>
<feature type="compositionally biased region" description="Basic and acidic residues" evidence="10">
    <location>
        <begin position="1981"/>
        <end position="1990"/>
    </location>
</feature>
<reference evidence="14" key="1">
    <citation type="submission" date="2025-08" db="UniProtKB">
        <authorList>
            <consortium name="RefSeq"/>
        </authorList>
    </citation>
    <scope>IDENTIFICATION</scope>
    <source>
        <tissue evidence="14">Sperm</tissue>
    </source>
</reference>
<dbReference type="FunFam" id="3.30.160.60:FF:000202">
    <property type="entry name" value="Zinc finger protein 574"/>
    <property type="match status" value="1"/>
</dbReference>
<feature type="region of interest" description="Disordered" evidence="10">
    <location>
        <begin position="616"/>
        <end position="777"/>
    </location>
</feature>
<name>A0AAJ7T3M1_PETMA</name>
<evidence type="ECO:0000256" key="3">
    <source>
        <dbReference type="ARBA" id="ARBA00022737"/>
    </source>
</evidence>
<feature type="region of interest" description="Disordered" evidence="10">
    <location>
        <begin position="1512"/>
        <end position="1671"/>
    </location>
</feature>
<evidence type="ECO:0000259" key="11">
    <source>
        <dbReference type="PROSITE" id="PS50157"/>
    </source>
</evidence>
<dbReference type="InterPro" id="IPR036236">
    <property type="entry name" value="Znf_C2H2_sf"/>
</dbReference>
<keyword evidence="3" id="KW-0677">Repeat</keyword>
<feature type="region of interest" description="Disordered" evidence="10">
    <location>
        <begin position="1900"/>
        <end position="2008"/>
    </location>
</feature>
<feature type="region of interest" description="Disordered" evidence="10">
    <location>
        <begin position="842"/>
        <end position="872"/>
    </location>
</feature>
<feature type="compositionally biased region" description="Polar residues" evidence="10">
    <location>
        <begin position="1387"/>
        <end position="1404"/>
    </location>
</feature>
<evidence type="ECO:0000256" key="8">
    <source>
        <dbReference type="ARBA" id="ARBA00023242"/>
    </source>
</evidence>
<keyword evidence="13" id="KW-1185">Reference proteome</keyword>
<dbReference type="GO" id="GO:0000978">
    <property type="term" value="F:RNA polymerase II cis-regulatory region sequence-specific DNA binding"/>
    <property type="evidence" value="ECO:0007669"/>
    <property type="project" value="TreeGrafter"/>
</dbReference>
<keyword evidence="4 9" id="KW-0863">Zinc-finger</keyword>
<feature type="compositionally biased region" description="Basic and acidic residues" evidence="10">
    <location>
        <begin position="749"/>
        <end position="772"/>
    </location>
</feature>
<evidence type="ECO:0000256" key="6">
    <source>
        <dbReference type="ARBA" id="ARBA00023015"/>
    </source>
</evidence>
<feature type="compositionally biased region" description="Polar residues" evidence="10">
    <location>
        <begin position="1628"/>
        <end position="1639"/>
    </location>
</feature>
<feature type="compositionally biased region" description="Basic and acidic residues" evidence="10">
    <location>
        <begin position="453"/>
        <end position="474"/>
    </location>
</feature>
<feature type="region of interest" description="Disordered" evidence="10">
    <location>
        <begin position="1368"/>
        <end position="1447"/>
    </location>
</feature>
<protein>
    <submittedName>
        <fullName evidence="14">Zinc finger protein 40-like isoform X1</fullName>
    </submittedName>
</protein>
<feature type="region of interest" description="Disordered" evidence="10">
    <location>
        <begin position="1136"/>
        <end position="1192"/>
    </location>
</feature>
<comment type="subcellular location">
    <subcellularLocation>
        <location evidence="1">Nucleus</location>
    </subcellularLocation>
</comment>
<feature type="domain" description="C2H2-type" evidence="11">
    <location>
        <begin position="328"/>
        <end position="357"/>
    </location>
</feature>
<proteinExistence type="predicted"/>
<feature type="compositionally biased region" description="Basic and acidic residues" evidence="10">
    <location>
        <begin position="1951"/>
        <end position="1960"/>
    </location>
</feature>
<evidence type="ECO:0000256" key="5">
    <source>
        <dbReference type="ARBA" id="ARBA00022833"/>
    </source>
</evidence>
<evidence type="ECO:0000256" key="10">
    <source>
        <dbReference type="SAM" id="MobiDB-lite"/>
    </source>
</evidence>
<gene>
    <name evidence="14" type="primary">LOC116942666</name>
</gene>
<evidence type="ECO:0000313" key="14">
    <source>
        <dbReference type="RefSeq" id="XP_032810746.1"/>
    </source>
</evidence>
<feature type="compositionally biased region" description="Low complexity" evidence="10">
    <location>
        <begin position="1527"/>
        <end position="1544"/>
    </location>
</feature>
<feature type="region of interest" description="Disordered" evidence="10">
    <location>
        <begin position="1206"/>
        <end position="1251"/>
    </location>
</feature>
<dbReference type="GO" id="GO:0032502">
    <property type="term" value="P:developmental process"/>
    <property type="evidence" value="ECO:0007669"/>
    <property type="project" value="UniProtKB-ARBA"/>
</dbReference>
<keyword evidence="7" id="KW-0804">Transcription</keyword>
<dbReference type="PROSITE" id="PS50157">
    <property type="entry name" value="ZINC_FINGER_C2H2_2"/>
    <property type="match status" value="4"/>
</dbReference>
<organism evidence="13 14">
    <name type="scientific">Petromyzon marinus</name>
    <name type="common">Sea lamprey</name>
    <dbReference type="NCBI Taxonomy" id="7757"/>
    <lineage>
        <taxon>Eukaryota</taxon>
        <taxon>Metazoa</taxon>
        <taxon>Chordata</taxon>
        <taxon>Craniata</taxon>
        <taxon>Vertebrata</taxon>
        <taxon>Cyclostomata</taxon>
        <taxon>Hyperoartia</taxon>
        <taxon>Petromyzontiformes</taxon>
        <taxon>Petromyzontidae</taxon>
        <taxon>Petromyzon</taxon>
    </lineage>
</organism>
<feature type="region of interest" description="Disordered" evidence="10">
    <location>
        <begin position="433"/>
        <end position="474"/>
    </location>
</feature>
<feature type="compositionally biased region" description="Acidic residues" evidence="10">
    <location>
        <begin position="381"/>
        <end position="401"/>
    </location>
</feature>
<dbReference type="RefSeq" id="XP_032810746.1">
    <property type="nucleotide sequence ID" value="XM_032954855.1"/>
</dbReference>
<feature type="compositionally biased region" description="Low complexity" evidence="10">
    <location>
        <begin position="1471"/>
        <end position="1492"/>
    </location>
</feature>
<dbReference type="Pfam" id="PF00096">
    <property type="entry name" value="zf-C2H2"/>
    <property type="match status" value="3"/>
</dbReference>
<evidence type="ECO:0000256" key="4">
    <source>
        <dbReference type="ARBA" id="ARBA00022771"/>
    </source>
</evidence>
<dbReference type="GO" id="GO:0000981">
    <property type="term" value="F:DNA-binding transcription factor activity, RNA polymerase II-specific"/>
    <property type="evidence" value="ECO:0007669"/>
    <property type="project" value="TreeGrafter"/>
</dbReference>
<dbReference type="InterPro" id="IPR034729">
    <property type="entry name" value="Znf_CCHC_HIVEP"/>
</dbReference>
<dbReference type="Proteomes" id="UP001318040">
    <property type="component" value="Chromosome 15"/>
</dbReference>
<dbReference type="PANTHER" id="PTHR45944:SF2">
    <property type="entry name" value="SCHNURRI, ISOFORM F"/>
    <property type="match status" value="1"/>
</dbReference>
<feature type="compositionally biased region" description="Low complexity" evidence="10">
    <location>
        <begin position="361"/>
        <end position="374"/>
    </location>
</feature>
<feature type="compositionally biased region" description="Low complexity" evidence="10">
    <location>
        <begin position="84"/>
        <end position="93"/>
    </location>
</feature>
<feature type="compositionally biased region" description="Basic and acidic residues" evidence="10">
    <location>
        <begin position="15"/>
        <end position="24"/>
    </location>
</feature>
<feature type="region of interest" description="Disordered" evidence="10">
    <location>
        <begin position="517"/>
        <end position="541"/>
    </location>
</feature>
<keyword evidence="6" id="KW-0805">Transcription regulation</keyword>
<keyword evidence="8" id="KW-0539">Nucleus</keyword>
<dbReference type="InterPro" id="IPR013087">
    <property type="entry name" value="Znf_C2H2_type"/>
</dbReference>
<evidence type="ECO:0000259" key="12">
    <source>
        <dbReference type="PROSITE" id="PS51811"/>
    </source>
</evidence>
<feature type="compositionally biased region" description="Polar residues" evidence="10">
    <location>
        <begin position="684"/>
        <end position="696"/>
    </location>
</feature>
<feature type="compositionally biased region" description="Basic and acidic residues" evidence="10">
    <location>
        <begin position="664"/>
        <end position="674"/>
    </location>
</feature>
<feature type="region of interest" description="Disordered" evidence="10">
    <location>
        <begin position="1"/>
        <end position="138"/>
    </location>
</feature>
<dbReference type="GO" id="GO:0005634">
    <property type="term" value="C:nucleus"/>
    <property type="evidence" value="ECO:0007669"/>
    <property type="project" value="UniProtKB-SubCell"/>
</dbReference>
<dbReference type="SMART" id="SM00355">
    <property type="entry name" value="ZnF_C2H2"/>
    <property type="match status" value="5"/>
</dbReference>
<dbReference type="Gene3D" id="3.30.160.60">
    <property type="entry name" value="Classic Zinc Finger"/>
    <property type="match status" value="4"/>
</dbReference>
<keyword evidence="2" id="KW-0479">Metal-binding</keyword>
<dbReference type="PANTHER" id="PTHR45944">
    <property type="entry name" value="SCHNURRI, ISOFORM F"/>
    <property type="match status" value="1"/>
</dbReference>
<dbReference type="GO" id="GO:0008270">
    <property type="term" value="F:zinc ion binding"/>
    <property type="evidence" value="ECO:0007669"/>
    <property type="project" value="UniProtKB-KW"/>
</dbReference>
<feature type="compositionally biased region" description="Basic and acidic residues" evidence="10">
    <location>
        <begin position="433"/>
        <end position="445"/>
    </location>
</feature>
<evidence type="ECO:0000313" key="13">
    <source>
        <dbReference type="Proteomes" id="UP001318040"/>
    </source>
</evidence>
<feature type="compositionally biased region" description="Polar residues" evidence="10">
    <location>
        <begin position="1228"/>
        <end position="1245"/>
    </location>
</feature>
<feature type="compositionally biased region" description="Gly residues" evidence="10">
    <location>
        <begin position="1707"/>
        <end position="1719"/>
    </location>
</feature>
<dbReference type="InterPro" id="IPR051969">
    <property type="entry name" value="Zinc-finger_DNA-bd_regulators"/>
</dbReference>
<evidence type="ECO:0000256" key="9">
    <source>
        <dbReference type="PROSITE-ProRule" id="PRU00042"/>
    </source>
</evidence>
<feature type="compositionally biased region" description="Low complexity" evidence="10">
    <location>
        <begin position="1999"/>
        <end position="2008"/>
    </location>
</feature>
<feature type="domain" description="C2H2-type" evidence="11">
    <location>
        <begin position="300"/>
        <end position="327"/>
    </location>
</feature>
<dbReference type="KEGG" id="pmrn:116942666"/>
<dbReference type="SUPFAM" id="SSF57667">
    <property type="entry name" value="beta-beta-alpha zinc fingers"/>
    <property type="match status" value="3"/>
</dbReference>
<feature type="domain" description="C2H2-type" evidence="11">
    <location>
        <begin position="1856"/>
        <end position="1881"/>
    </location>
</feature>
<keyword evidence="5" id="KW-0862">Zinc</keyword>
<dbReference type="PROSITE" id="PS51811">
    <property type="entry name" value="ZF_CCHC_HIVEP"/>
    <property type="match status" value="1"/>
</dbReference>
<dbReference type="PROSITE" id="PS00028">
    <property type="entry name" value="ZINC_FINGER_C2H2_1"/>
    <property type="match status" value="4"/>
</dbReference>
<evidence type="ECO:0000256" key="7">
    <source>
        <dbReference type="ARBA" id="ARBA00023163"/>
    </source>
</evidence>
<feature type="region of interest" description="Disordered" evidence="10">
    <location>
        <begin position="344"/>
        <end position="401"/>
    </location>
</feature>
<feature type="region of interest" description="Disordered" evidence="10">
    <location>
        <begin position="1468"/>
        <end position="1499"/>
    </location>
</feature>
<feature type="domain" description="C2H2-type" evidence="11">
    <location>
        <begin position="1828"/>
        <end position="1855"/>
    </location>
</feature>